<evidence type="ECO:0000256" key="11">
    <source>
        <dbReference type="ARBA" id="ARBA00023012"/>
    </source>
</evidence>
<keyword evidence="11" id="KW-0902">Two-component regulatory system</keyword>
<keyword evidence="9" id="KW-0067">ATP-binding</keyword>
<dbReference type="SMART" id="SM00073">
    <property type="entry name" value="HPT"/>
    <property type="match status" value="1"/>
</dbReference>
<evidence type="ECO:0000256" key="8">
    <source>
        <dbReference type="ARBA" id="ARBA00022777"/>
    </source>
</evidence>
<evidence type="ECO:0000259" key="17">
    <source>
        <dbReference type="PROSITE" id="PS50109"/>
    </source>
</evidence>
<dbReference type="CDD" id="cd00130">
    <property type="entry name" value="PAS"/>
    <property type="match status" value="3"/>
</dbReference>
<dbReference type="Pfam" id="PF00072">
    <property type="entry name" value="Response_reg"/>
    <property type="match status" value="2"/>
</dbReference>
<dbReference type="Pfam" id="PF08447">
    <property type="entry name" value="PAS_3"/>
    <property type="match status" value="2"/>
</dbReference>
<feature type="modified residue" description="4-aspartylphosphate" evidence="14">
    <location>
        <position position="1321"/>
    </location>
</feature>
<keyword evidence="8" id="KW-0808">Transferase</keyword>
<dbReference type="InterPro" id="IPR013656">
    <property type="entry name" value="PAS_4"/>
</dbReference>
<evidence type="ECO:0000256" key="2">
    <source>
        <dbReference type="ARBA" id="ARBA00004651"/>
    </source>
</evidence>
<feature type="domain" description="PAS" evidence="19">
    <location>
        <begin position="476"/>
        <end position="546"/>
    </location>
</feature>
<dbReference type="InterPro" id="IPR000700">
    <property type="entry name" value="PAS-assoc_C"/>
</dbReference>
<dbReference type="InterPro" id="IPR001610">
    <property type="entry name" value="PAC"/>
</dbReference>
<dbReference type="Pfam" id="PF13188">
    <property type="entry name" value="PAS_8"/>
    <property type="match status" value="1"/>
</dbReference>
<evidence type="ECO:0000256" key="16">
    <source>
        <dbReference type="SAM" id="Phobius"/>
    </source>
</evidence>
<evidence type="ECO:0000313" key="23">
    <source>
        <dbReference type="Proteomes" id="UP000664844"/>
    </source>
</evidence>
<keyword evidence="5 14" id="KW-0597">Phosphoprotein</keyword>
<keyword evidence="4" id="KW-1003">Cell membrane</keyword>
<dbReference type="SMART" id="SM00091">
    <property type="entry name" value="PAS"/>
    <property type="match status" value="5"/>
</dbReference>
<comment type="subcellular location">
    <subcellularLocation>
        <location evidence="2">Cell membrane</location>
        <topology evidence="2">Multi-pass membrane protein</topology>
    </subcellularLocation>
</comment>
<evidence type="ECO:0000256" key="14">
    <source>
        <dbReference type="PROSITE-ProRule" id="PRU00169"/>
    </source>
</evidence>
<evidence type="ECO:0000256" key="12">
    <source>
        <dbReference type="ARBA" id="ARBA00023136"/>
    </source>
</evidence>
<feature type="domain" description="PAC" evidence="20">
    <location>
        <begin position="549"/>
        <end position="597"/>
    </location>
</feature>
<feature type="domain" description="PAS" evidence="19">
    <location>
        <begin position="324"/>
        <end position="367"/>
    </location>
</feature>
<dbReference type="Pfam" id="PF13426">
    <property type="entry name" value="PAS_9"/>
    <property type="match status" value="1"/>
</dbReference>
<proteinExistence type="predicted"/>
<dbReference type="SMART" id="SM00448">
    <property type="entry name" value="REC"/>
    <property type="match status" value="2"/>
</dbReference>
<evidence type="ECO:0000256" key="4">
    <source>
        <dbReference type="ARBA" id="ARBA00022475"/>
    </source>
</evidence>
<evidence type="ECO:0000313" key="22">
    <source>
        <dbReference type="EMBL" id="MBO0351255.1"/>
    </source>
</evidence>
<dbReference type="PROSITE" id="PS50894">
    <property type="entry name" value="HPT"/>
    <property type="match status" value="1"/>
</dbReference>
<dbReference type="SUPFAM" id="SSF52172">
    <property type="entry name" value="CheY-like"/>
    <property type="match status" value="2"/>
</dbReference>
<keyword evidence="8" id="KW-0418">Kinase</keyword>
<gene>
    <name evidence="22" type="ORF">J0895_19680</name>
</gene>
<dbReference type="SMART" id="SM00086">
    <property type="entry name" value="PAC"/>
    <property type="match status" value="6"/>
</dbReference>
<evidence type="ECO:0000256" key="15">
    <source>
        <dbReference type="SAM" id="Coils"/>
    </source>
</evidence>
<dbReference type="PRINTS" id="PR00344">
    <property type="entry name" value="BCTRLSENSOR"/>
</dbReference>
<feature type="domain" description="Response regulatory" evidence="18">
    <location>
        <begin position="1418"/>
        <end position="1535"/>
    </location>
</feature>
<evidence type="ECO:0000256" key="6">
    <source>
        <dbReference type="ARBA" id="ARBA00022692"/>
    </source>
</evidence>
<evidence type="ECO:0000256" key="10">
    <source>
        <dbReference type="ARBA" id="ARBA00022989"/>
    </source>
</evidence>
<dbReference type="CDD" id="cd17546">
    <property type="entry name" value="REC_hyHK_CKI1_RcsC-like"/>
    <property type="match status" value="1"/>
</dbReference>
<feature type="domain" description="HPt" evidence="21">
    <location>
        <begin position="1595"/>
        <end position="1688"/>
    </location>
</feature>
<dbReference type="EC" id="2.7.13.3" evidence="3"/>
<evidence type="ECO:0000256" key="1">
    <source>
        <dbReference type="ARBA" id="ARBA00000085"/>
    </source>
</evidence>
<dbReference type="SUPFAM" id="SSF55874">
    <property type="entry name" value="ATPase domain of HSP90 chaperone/DNA topoisomerase II/histidine kinase"/>
    <property type="match status" value="1"/>
</dbReference>
<feature type="modified residue" description="4-aspartylphosphate" evidence="14">
    <location>
        <position position="1467"/>
    </location>
</feature>
<dbReference type="InterPro" id="IPR000014">
    <property type="entry name" value="PAS"/>
</dbReference>
<dbReference type="EMBL" id="JAFLQW010000517">
    <property type="protein sequence ID" value="MBO0351255.1"/>
    <property type="molecule type" value="Genomic_DNA"/>
</dbReference>
<evidence type="ECO:0000259" key="20">
    <source>
        <dbReference type="PROSITE" id="PS50113"/>
    </source>
</evidence>
<dbReference type="SUPFAM" id="SSF47384">
    <property type="entry name" value="Homodimeric domain of signal transducing histidine kinase"/>
    <property type="match status" value="1"/>
</dbReference>
<feature type="domain" description="PAC" evidence="20">
    <location>
        <begin position="147"/>
        <end position="203"/>
    </location>
</feature>
<evidence type="ECO:0000256" key="5">
    <source>
        <dbReference type="ARBA" id="ARBA00022553"/>
    </source>
</evidence>
<dbReference type="Gene3D" id="3.40.50.2300">
    <property type="match status" value="2"/>
</dbReference>
<reference evidence="22 23" key="1">
    <citation type="submission" date="2021-03" db="EMBL/GenBank/DDBJ databases">
        <title>Metabolic Capacity of the Antarctic Cyanobacterium Phormidium pseudopriestleyi that Sustains Oxygenic Photosynthesis in the Presence of Hydrogen Sulfide.</title>
        <authorList>
            <person name="Lumian J.E."/>
            <person name="Jungblut A.D."/>
            <person name="Dillon M.L."/>
            <person name="Hawes I."/>
            <person name="Doran P.T."/>
            <person name="Mackey T.J."/>
            <person name="Dick G.J."/>
            <person name="Grettenberger C.L."/>
            <person name="Sumner D.Y."/>
        </authorList>
    </citation>
    <scope>NUCLEOTIDE SEQUENCE [LARGE SCALE GENOMIC DNA]</scope>
    <source>
        <strain evidence="22 23">FRX01</strain>
    </source>
</reference>
<comment type="catalytic activity">
    <reaction evidence="1">
        <text>ATP + protein L-histidine = ADP + protein N-phospho-L-histidine.</text>
        <dbReference type="EC" id="2.7.13.3"/>
    </reaction>
</comment>
<keyword evidence="15" id="KW-0175">Coiled coil</keyword>
<dbReference type="Gene3D" id="3.30.565.10">
    <property type="entry name" value="Histidine kinase-like ATPase, C-terminal domain"/>
    <property type="match status" value="1"/>
</dbReference>
<dbReference type="SMART" id="SM00387">
    <property type="entry name" value="HATPase_c"/>
    <property type="match status" value="1"/>
</dbReference>
<dbReference type="Proteomes" id="UP000664844">
    <property type="component" value="Unassembled WGS sequence"/>
</dbReference>
<dbReference type="Pfam" id="PF08448">
    <property type="entry name" value="PAS_4"/>
    <property type="match status" value="1"/>
</dbReference>
<dbReference type="RefSeq" id="WP_207089704.1">
    <property type="nucleotide sequence ID" value="NZ_JAFLQW010000517.1"/>
</dbReference>
<feature type="modified residue" description="Phosphohistidine" evidence="13">
    <location>
        <position position="1634"/>
    </location>
</feature>
<dbReference type="SUPFAM" id="SSF47226">
    <property type="entry name" value="Histidine-containing phosphotransfer domain, HPT domain"/>
    <property type="match status" value="1"/>
</dbReference>
<dbReference type="InterPro" id="IPR035965">
    <property type="entry name" value="PAS-like_dom_sf"/>
</dbReference>
<feature type="domain" description="Response regulatory" evidence="18">
    <location>
        <begin position="1267"/>
        <end position="1394"/>
    </location>
</feature>
<name>A0ABS3FVW2_9CYAN</name>
<dbReference type="InterPro" id="IPR005467">
    <property type="entry name" value="His_kinase_dom"/>
</dbReference>
<dbReference type="PROSITE" id="PS50113">
    <property type="entry name" value="PAC"/>
    <property type="match status" value="4"/>
</dbReference>
<dbReference type="InterPro" id="IPR001789">
    <property type="entry name" value="Sig_transdc_resp-reg_receiver"/>
</dbReference>
<dbReference type="InterPro" id="IPR004358">
    <property type="entry name" value="Sig_transdc_His_kin-like_C"/>
</dbReference>
<comment type="caution">
    <text evidence="22">The sequence shown here is derived from an EMBL/GenBank/DDBJ whole genome shotgun (WGS) entry which is preliminary data.</text>
</comment>
<dbReference type="Gene3D" id="1.10.287.130">
    <property type="match status" value="1"/>
</dbReference>
<dbReference type="Pfam" id="PF00512">
    <property type="entry name" value="HisKA"/>
    <property type="match status" value="1"/>
</dbReference>
<dbReference type="Pfam" id="PF02518">
    <property type="entry name" value="HATPase_c"/>
    <property type="match status" value="1"/>
</dbReference>
<sequence>MEFLKQIIAFEPNIFNRYAYLLNLNWLKLHVIDEALGSPAILTALAFAECLIFLIFLYLIRSDRHLSAPRLAKHQTPRFREIFNSSFQFMAVLNPEGMILDANQTALEWGELQLGQVVGVPFWQTPWWSGNQPSQDRLTEAIASAASGKSLRYETEIGGSGCPLRTLDFSIRPLLDDGGLVTQLIAEGRDITAQKGYESELLRIRKAVDSAGDAIAISDLTGHRIYQNSACTQLLGYTRDETNRAGGPWILYQDPTLSRQVFETVSAGGSWQGEVEMRPKEGECLQIAVRADAIVDEQNQIVGFIGIYTNITARLQLEAELHHQETDYRQLMEQASEGIFIIDEQGNYLNVNPRACEMLGYSREELLQLNFKAITCQPELEIFSTQLPGLRLGKTCRSEHWLRRKNNTLLSVELSAKMLPDGRMQAIVLDITDRKRAEAALRKYQEQLENLVAQRTAELTRANRQLQSEIMARQKAQAELEQFFKVSADLMTIISFEGYFKRVNPAMTDILGYSLQECSSQFCLDWVHPDDREFSEEKTQQMLASKEAIALENRYRAKDGSYKWISWSAVPVPEEQSIYCVGRDISDRKSVEDALQQETRRVSELQNRFQRLADNLPGVIYQYRITKDGTISFPYVSSGCRDILELEPEEIEQNVQLMVSLIHPSDWPNFNESIARSAQTLQPWKLKFRVITPSGKITWLQGESRPEPQANGDILWDGVAIDITDLKQLEQELLQSEERFRTSIENMLDCFGIYSACRNKRGEIVDFRREYVNAAARQQCDCNSHSLEDNCSFCQVIPDRQTSVLFSKYAQVVQTGEPLTEELILYETERNPDLNGMKNRPPVREAFDIRATKLGDGFAVVWRDISDRKQMETAIERERQQLQQIVNCAPVAISMFDTQMCYLAHSSQWLTYHGLDCFGRVPNPDSNNPTQPSLIGRNYYQVSSDIPERWRQAHQRALQGEIVSVTEDLWQKLDGSSTYIRWTISPWYLAEDEIGGIAIAIDCIDELVKAREAALESARFKSQFLANMSHEIRTPMNGVLGMAGLLLETPLSTQQYDYAKTIRASAQHLLSIINDILDFSKLEAGEMHLEQFDFNLDESVEQVLDLLGAQAEAKGLELSFLFDPKLTQNLQSDPVRLGQILLNLVGNAIKFTEVGEIIIQASAIAETEETACIRLSVKDTGIGISPEGQNKLFQSFSQVDASTKRQYGGTGLGLAICKQLIEMMGGKIGVDSKIGEGSTFWFTAEFKKQLHSTPIEVSHHCKLHSLRVLVVDDNPRIRQSVRELTQAWGMHTDDAANATEAWNALQQTLILNQPYDVLLLDLQLPSQEGLELLKTLHYDSDQFDDRLFPETKVVLMTNQSQRDIAESLLSKGIASYFFKPVRASRLFDTLINVVNGPSPKSSPLGPLHSQITPAYAINILVAEDNLINQTVILSQLEMLGYQPDCVANGIEALESITQKTYDLVLMDCQMPVMDGYAATKELRRREEAQRHTIVIALTANAMRGDRQKCLNAGMDDYLSKPIEREDLAAAIRRWIDKKPGLDNCLQIPSPVKIPRIEPTAIPCSLLTLNTSSPLPISVPECPVNMDRLLKVTRGNLSLQQRLLRVFIDKIPEDIEAITQALSNQDLARVEHCAHRIKSAASNVGVSSMSAIAAQLESLARQQILEGTAELANQLPTILEQVKGFFDEHFCQKTSV</sequence>
<dbReference type="InterPro" id="IPR036890">
    <property type="entry name" value="HATPase_C_sf"/>
</dbReference>
<dbReference type="SUPFAM" id="SSF55785">
    <property type="entry name" value="PYP-like sensor domain (PAS domain)"/>
    <property type="match status" value="7"/>
</dbReference>
<dbReference type="PROSITE" id="PS50110">
    <property type="entry name" value="RESPONSE_REGULATORY"/>
    <property type="match status" value="2"/>
</dbReference>
<evidence type="ECO:0000256" key="7">
    <source>
        <dbReference type="ARBA" id="ARBA00022741"/>
    </source>
</evidence>
<keyword evidence="7" id="KW-0547">Nucleotide-binding</keyword>
<dbReference type="PANTHER" id="PTHR45339">
    <property type="entry name" value="HYBRID SIGNAL TRANSDUCTION HISTIDINE KINASE J"/>
    <property type="match status" value="1"/>
</dbReference>
<dbReference type="InterPro" id="IPR008207">
    <property type="entry name" value="Sig_transdc_His_kin_Hpt_dom"/>
</dbReference>
<dbReference type="CDD" id="cd00156">
    <property type="entry name" value="REC"/>
    <property type="match status" value="1"/>
</dbReference>
<organism evidence="22 23">
    <name type="scientific">Phormidium pseudopriestleyi FRX01</name>
    <dbReference type="NCBI Taxonomy" id="1759528"/>
    <lineage>
        <taxon>Bacteria</taxon>
        <taxon>Bacillati</taxon>
        <taxon>Cyanobacteriota</taxon>
        <taxon>Cyanophyceae</taxon>
        <taxon>Oscillatoriophycideae</taxon>
        <taxon>Oscillatoriales</taxon>
        <taxon>Oscillatoriaceae</taxon>
        <taxon>Phormidium</taxon>
    </lineage>
</organism>
<evidence type="ECO:0000259" key="19">
    <source>
        <dbReference type="PROSITE" id="PS50112"/>
    </source>
</evidence>
<dbReference type="InterPro" id="IPR003594">
    <property type="entry name" value="HATPase_dom"/>
</dbReference>
<feature type="transmembrane region" description="Helical" evidence="16">
    <location>
        <begin position="40"/>
        <end position="60"/>
    </location>
</feature>
<dbReference type="PANTHER" id="PTHR45339:SF1">
    <property type="entry name" value="HYBRID SIGNAL TRANSDUCTION HISTIDINE KINASE J"/>
    <property type="match status" value="1"/>
</dbReference>
<dbReference type="InterPro" id="IPR036641">
    <property type="entry name" value="HPT_dom_sf"/>
</dbReference>
<keyword evidence="23" id="KW-1185">Reference proteome</keyword>
<dbReference type="Pfam" id="PF01627">
    <property type="entry name" value="Hpt"/>
    <property type="match status" value="1"/>
</dbReference>
<evidence type="ECO:0000256" key="9">
    <source>
        <dbReference type="ARBA" id="ARBA00022840"/>
    </source>
</evidence>
<keyword evidence="10 16" id="KW-1133">Transmembrane helix</keyword>
<accession>A0ABS3FVW2</accession>
<evidence type="ECO:0000256" key="13">
    <source>
        <dbReference type="PROSITE-ProRule" id="PRU00110"/>
    </source>
</evidence>
<dbReference type="CDD" id="cd00088">
    <property type="entry name" value="HPT"/>
    <property type="match status" value="1"/>
</dbReference>
<keyword evidence="6 16" id="KW-0812">Transmembrane</keyword>
<dbReference type="PROSITE" id="PS50112">
    <property type="entry name" value="PAS"/>
    <property type="match status" value="3"/>
</dbReference>
<keyword evidence="12 16" id="KW-0472">Membrane</keyword>
<dbReference type="PROSITE" id="PS50109">
    <property type="entry name" value="HIS_KIN"/>
    <property type="match status" value="1"/>
</dbReference>
<dbReference type="InterPro" id="IPR003661">
    <property type="entry name" value="HisK_dim/P_dom"/>
</dbReference>
<feature type="domain" description="PAS" evidence="19">
    <location>
        <begin position="200"/>
        <end position="241"/>
    </location>
</feature>
<feature type="domain" description="PAC" evidence="20">
    <location>
        <begin position="684"/>
        <end position="735"/>
    </location>
</feature>
<dbReference type="InterPro" id="IPR036097">
    <property type="entry name" value="HisK_dim/P_sf"/>
</dbReference>
<evidence type="ECO:0000256" key="3">
    <source>
        <dbReference type="ARBA" id="ARBA00012438"/>
    </source>
</evidence>
<evidence type="ECO:0000259" key="18">
    <source>
        <dbReference type="PROSITE" id="PS50110"/>
    </source>
</evidence>
<protein>
    <recommendedName>
        <fullName evidence="3">histidine kinase</fullName>
        <ecNumber evidence="3">2.7.13.3</ecNumber>
    </recommendedName>
</protein>
<feature type="coiled-coil region" evidence="15">
    <location>
        <begin position="588"/>
        <end position="615"/>
    </location>
</feature>
<dbReference type="Gene3D" id="1.20.120.160">
    <property type="entry name" value="HPT domain"/>
    <property type="match status" value="1"/>
</dbReference>
<dbReference type="CDD" id="cd00082">
    <property type="entry name" value="HisKA"/>
    <property type="match status" value="1"/>
</dbReference>
<evidence type="ECO:0000259" key="21">
    <source>
        <dbReference type="PROSITE" id="PS50894"/>
    </source>
</evidence>
<dbReference type="Gene3D" id="3.30.450.20">
    <property type="entry name" value="PAS domain"/>
    <property type="match status" value="7"/>
</dbReference>
<feature type="domain" description="Histidine kinase" evidence="17">
    <location>
        <begin position="1027"/>
        <end position="1248"/>
    </location>
</feature>
<dbReference type="InterPro" id="IPR011006">
    <property type="entry name" value="CheY-like_superfamily"/>
</dbReference>
<dbReference type="SMART" id="SM00388">
    <property type="entry name" value="HisKA"/>
    <property type="match status" value="1"/>
</dbReference>
<dbReference type="CDD" id="cd16922">
    <property type="entry name" value="HATPase_EvgS-ArcB-TorS-like"/>
    <property type="match status" value="1"/>
</dbReference>
<dbReference type="NCBIfam" id="TIGR00229">
    <property type="entry name" value="sensory_box"/>
    <property type="match status" value="4"/>
</dbReference>
<dbReference type="InterPro" id="IPR013655">
    <property type="entry name" value="PAS_fold_3"/>
</dbReference>
<feature type="domain" description="PAC" evidence="20">
    <location>
        <begin position="271"/>
        <end position="323"/>
    </location>
</feature>
<feature type="coiled-coil region" evidence="15">
    <location>
        <begin position="434"/>
        <end position="479"/>
    </location>
</feature>